<dbReference type="AlphaFoldDB" id="A0A430AGS0"/>
<name>A0A430AGS0_9ENTE</name>
<accession>A0A430AGS0</accession>
<reference evidence="1 2" key="1">
    <citation type="submission" date="2017-05" db="EMBL/GenBank/DDBJ databases">
        <title>Vagococcus spp. assemblies.</title>
        <authorList>
            <person name="Gulvik C.A."/>
        </authorList>
    </citation>
    <scope>NUCLEOTIDE SEQUENCE [LARGE SCALE GENOMIC DNA]</scope>
    <source>
        <strain evidence="1 2">DSM 24756</strain>
    </source>
</reference>
<evidence type="ECO:0000313" key="1">
    <source>
        <dbReference type="EMBL" id="RSU07054.1"/>
    </source>
</evidence>
<protein>
    <submittedName>
        <fullName evidence="1">Uncharacterized protein</fullName>
    </submittedName>
</protein>
<evidence type="ECO:0000313" key="2">
    <source>
        <dbReference type="Proteomes" id="UP000288669"/>
    </source>
</evidence>
<sequence>MCEKEIYNYLKAKDSEEALLEELVQYFEEKFGEKISKREQFILLSQIKYNKKIAKKYIKINKCAKIVLYLMKERTEI</sequence>
<dbReference type="Proteomes" id="UP000288669">
    <property type="component" value="Unassembled WGS sequence"/>
</dbReference>
<proteinExistence type="predicted"/>
<gene>
    <name evidence="1" type="ORF">CBF30_07290</name>
</gene>
<dbReference type="EMBL" id="NGJZ01000002">
    <property type="protein sequence ID" value="RSU07054.1"/>
    <property type="molecule type" value="Genomic_DNA"/>
</dbReference>
<keyword evidence="2" id="KW-1185">Reference proteome</keyword>
<dbReference type="RefSeq" id="WP_126824446.1">
    <property type="nucleotide sequence ID" value="NZ_JBHLWU010000002.1"/>
</dbReference>
<organism evidence="1 2">
    <name type="scientific">Vagococcus entomophilus</name>
    <dbReference type="NCBI Taxonomy" id="1160095"/>
    <lineage>
        <taxon>Bacteria</taxon>
        <taxon>Bacillati</taxon>
        <taxon>Bacillota</taxon>
        <taxon>Bacilli</taxon>
        <taxon>Lactobacillales</taxon>
        <taxon>Enterococcaceae</taxon>
        <taxon>Vagococcus</taxon>
    </lineage>
</organism>
<comment type="caution">
    <text evidence="1">The sequence shown here is derived from an EMBL/GenBank/DDBJ whole genome shotgun (WGS) entry which is preliminary data.</text>
</comment>